<dbReference type="KEGG" id="hlm:DV707_05720"/>
<dbReference type="PANTHER" id="PTHR12526:SF600">
    <property type="entry name" value="GLYCOSYL TRANSFERASE GROUP 1"/>
    <property type="match status" value="1"/>
</dbReference>
<dbReference type="RefSeq" id="WP_103990187.1">
    <property type="nucleotide sequence ID" value="NZ_CP031311.1"/>
</dbReference>
<dbReference type="Proteomes" id="UP000296733">
    <property type="component" value="Chromosome"/>
</dbReference>
<evidence type="ECO:0000313" key="3">
    <source>
        <dbReference type="EMBL" id="SEF67362.1"/>
    </source>
</evidence>
<feature type="domain" description="Glycosyltransferase subfamily 4-like N-terminal" evidence="1">
    <location>
        <begin position="18"/>
        <end position="180"/>
    </location>
</feature>
<dbReference type="Proteomes" id="UP000236740">
    <property type="component" value="Unassembled WGS sequence"/>
</dbReference>
<name>A0A1H5TWX1_9EURY</name>
<dbReference type="AlphaFoldDB" id="A0A1H5TWX1"/>
<dbReference type="GO" id="GO:0016757">
    <property type="term" value="F:glycosyltransferase activity"/>
    <property type="evidence" value="ECO:0007669"/>
    <property type="project" value="TreeGrafter"/>
</dbReference>
<reference evidence="3 4" key="1">
    <citation type="submission" date="2016-10" db="EMBL/GenBank/DDBJ databases">
        <authorList>
            <person name="de Groot N.N."/>
        </authorList>
    </citation>
    <scope>NUCLEOTIDE SEQUENCE [LARGE SCALE GENOMIC DNA]</scope>
    <source>
        <strain evidence="3 4">CGMCC 1.10331</strain>
    </source>
</reference>
<evidence type="ECO:0000313" key="4">
    <source>
        <dbReference type="Proteomes" id="UP000236740"/>
    </source>
</evidence>
<dbReference type="Pfam" id="PF13692">
    <property type="entry name" value="Glyco_trans_1_4"/>
    <property type="match status" value="1"/>
</dbReference>
<dbReference type="EMBL" id="CP031311">
    <property type="protein sequence ID" value="QCC47213.1"/>
    <property type="molecule type" value="Genomic_DNA"/>
</dbReference>
<protein>
    <submittedName>
        <fullName evidence="2 3">Glycosyltransferase</fullName>
    </submittedName>
</protein>
<dbReference type="InterPro" id="IPR028098">
    <property type="entry name" value="Glyco_trans_4-like_N"/>
</dbReference>
<evidence type="ECO:0000313" key="5">
    <source>
        <dbReference type="Proteomes" id="UP000296733"/>
    </source>
</evidence>
<dbReference type="Gene3D" id="3.40.50.2000">
    <property type="entry name" value="Glycogen Phosphorylase B"/>
    <property type="match status" value="2"/>
</dbReference>
<organism evidence="3 4">
    <name type="scientific">Halobellus limi</name>
    <dbReference type="NCBI Taxonomy" id="699433"/>
    <lineage>
        <taxon>Archaea</taxon>
        <taxon>Methanobacteriati</taxon>
        <taxon>Methanobacteriota</taxon>
        <taxon>Stenosarchaea group</taxon>
        <taxon>Halobacteria</taxon>
        <taxon>Halobacteriales</taxon>
        <taxon>Haloferacaceae</taxon>
        <taxon>Halobellus</taxon>
    </lineage>
</organism>
<dbReference type="CDD" id="cd03801">
    <property type="entry name" value="GT4_PimA-like"/>
    <property type="match status" value="1"/>
</dbReference>
<dbReference type="SUPFAM" id="SSF53756">
    <property type="entry name" value="UDP-Glycosyltransferase/glycogen phosphorylase"/>
    <property type="match status" value="1"/>
</dbReference>
<sequence>MSDRIVIAHGGDVSRPSGGTNRVSAFASGLVDHGHDVTLVVPEPEGEFPSRLSAVDVSPVSVPNSGVVDQPLRAAAIARRANRIASRTDATVQFEHSTLGGVGQILGAHEFVLDMHDLAFESPLYGNLPAGSLVQGAIRRIEGRAVRGAAAVVVVSERMRELVSDAWDVDPESITVIPNGYFADEIEAYRTAETVPGRVAFLGTLHPKLDAEAFFETAALPEVEELIVIGDGAKHEVLEEGKHARGLDSLRIAGRLPDEEAFELVASSSVAINPQQSSGLQRASSPVKLYYYAALGVPMVVSAGPSVVEELAAEGAAVAVESGSSFADAVQEVLQDEERQRDMSERVEEIAKTMRWDRRVDRLADLYRI</sequence>
<dbReference type="Pfam" id="PF13579">
    <property type="entry name" value="Glyco_trans_4_4"/>
    <property type="match status" value="1"/>
</dbReference>
<reference evidence="2 5" key="2">
    <citation type="journal article" date="2019" name="Nat. Commun.">
        <title>A new type of DNA phosphorothioation-based antiviral system in archaea.</title>
        <authorList>
            <person name="Xiong L."/>
            <person name="Liu S."/>
            <person name="Chen S."/>
            <person name="Xiao Y."/>
            <person name="Zhu B."/>
            <person name="Gao Y."/>
            <person name="Zhang Y."/>
            <person name="Chen B."/>
            <person name="Luo J."/>
            <person name="Deng Z."/>
            <person name="Chen X."/>
            <person name="Wang L."/>
            <person name="Chen S."/>
        </authorList>
    </citation>
    <scope>NUCLEOTIDE SEQUENCE [LARGE SCALE GENOMIC DNA]</scope>
    <source>
        <strain evidence="2 5">CGMCC 1.10331</strain>
    </source>
</reference>
<dbReference type="GeneID" id="39857565"/>
<dbReference type="OrthoDB" id="132546at2157"/>
<dbReference type="EMBL" id="FNVN01000001">
    <property type="protein sequence ID" value="SEF67362.1"/>
    <property type="molecule type" value="Genomic_DNA"/>
</dbReference>
<proteinExistence type="predicted"/>
<keyword evidence="3" id="KW-0808">Transferase</keyword>
<evidence type="ECO:0000313" key="2">
    <source>
        <dbReference type="EMBL" id="QCC47213.1"/>
    </source>
</evidence>
<keyword evidence="4" id="KW-1185">Reference proteome</keyword>
<gene>
    <name evidence="2" type="ORF">DV707_05720</name>
    <name evidence="3" type="ORF">SAMN04488133_0407</name>
</gene>
<evidence type="ECO:0000259" key="1">
    <source>
        <dbReference type="Pfam" id="PF13579"/>
    </source>
</evidence>
<dbReference type="PANTHER" id="PTHR12526">
    <property type="entry name" value="GLYCOSYLTRANSFERASE"/>
    <property type="match status" value="1"/>
</dbReference>
<accession>A0A1H5TWX1</accession>